<dbReference type="PANTHER" id="PTHR43798:SF33">
    <property type="entry name" value="HYDROLASE, PUTATIVE (AFU_ORTHOLOGUE AFUA_2G14860)-RELATED"/>
    <property type="match status" value="1"/>
</dbReference>
<name>A0A507B1H7_9PEZI</name>
<protein>
    <recommendedName>
        <fullName evidence="1">AB hydrolase-1 domain-containing protein</fullName>
    </recommendedName>
</protein>
<accession>A0A507B1H7</accession>
<proteinExistence type="predicted"/>
<organism evidence="2 3">
    <name type="scientific">Thyridium curvatum</name>
    <dbReference type="NCBI Taxonomy" id="1093900"/>
    <lineage>
        <taxon>Eukaryota</taxon>
        <taxon>Fungi</taxon>
        <taxon>Dikarya</taxon>
        <taxon>Ascomycota</taxon>
        <taxon>Pezizomycotina</taxon>
        <taxon>Sordariomycetes</taxon>
        <taxon>Sordariomycetidae</taxon>
        <taxon>Thyridiales</taxon>
        <taxon>Thyridiaceae</taxon>
        <taxon>Thyridium</taxon>
    </lineage>
</organism>
<dbReference type="GeneID" id="41975437"/>
<dbReference type="Proteomes" id="UP000319257">
    <property type="component" value="Unassembled WGS sequence"/>
</dbReference>
<comment type="caution">
    <text evidence="2">The sequence shown here is derived from an EMBL/GenBank/DDBJ whole genome shotgun (WGS) entry which is preliminary data.</text>
</comment>
<dbReference type="InterPro" id="IPR000073">
    <property type="entry name" value="AB_hydrolase_1"/>
</dbReference>
<gene>
    <name evidence="2" type="ORF">E0L32_007990</name>
</gene>
<evidence type="ECO:0000313" key="3">
    <source>
        <dbReference type="Proteomes" id="UP000319257"/>
    </source>
</evidence>
<dbReference type="RefSeq" id="XP_030992840.1">
    <property type="nucleotide sequence ID" value="XM_031142795.1"/>
</dbReference>
<dbReference type="SUPFAM" id="SSF53474">
    <property type="entry name" value="alpha/beta-Hydrolases"/>
    <property type="match status" value="1"/>
</dbReference>
<dbReference type="EMBL" id="SKBQ01000050">
    <property type="protein sequence ID" value="TPX11129.1"/>
    <property type="molecule type" value="Genomic_DNA"/>
</dbReference>
<dbReference type="InterPro" id="IPR029058">
    <property type="entry name" value="AB_hydrolase_fold"/>
</dbReference>
<dbReference type="PRINTS" id="PR00111">
    <property type="entry name" value="ABHYDROLASE"/>
</dbReference>
<dbReference type="AlphaFoldDB" id="A0A507B1H7"/>
<evidence type="ECO:0000259" key="1">
    <source>
        <dbReference type="Pfam" id="PF00561"/>
    </source>
</evidence>
<feature type="domain" description="AB hydrolase-1" evidence="1">
    <location>
        <begin position="27"/>
        <end position="170"/>
    </location>
</feature>
<keyword evidence="3" id="KW-1185">Reference proteome</keyword>
<dbReference type="InParanoid" id="A0A507B1H7"/>
<reference evidence="2 3" key="1">
    <citation type="submission" date="2019-06" db="EMBL/GenBank/DDBJ databases">
        <title>Draft genome sequence of the filamentous fungus Phialemoniopsis curvata isolated from diesel fuel.</title>
        <authorList>
            <person name="Varaljay V.A."/>
            <person name="Lyon W.J."/>
            <person name="Crouch A.L."/>
            <person name="Drake C.E."/>
            <person name="Hollomon J.M."/>
            <person name="Nadeau L.J."/>
            <person name="Nunn H.S."/>
            <person name="Stevenson B.S."/>
            <person name="Bojanowski C.L."/>
            <person name="Crookes-Goodson W.J."/>
        </authorList>
    </citation>
    <scope>NUCLEOTIDE SEQUENCE [LARGE SCALE GENOMIC DNA]</scope>
    <source>
        <strain evidence="2 3">D216</strain>
    </source>
</reference>
<dbReference type="InterPro" id="IPR050266">
    <property type="entry name" value="AB_hydrolase_sf"/>
</dbReference>
<sequence>MSATRSFTLPDSRAVSYKLESGPENAPIVVLANSLTSNFESWDHVVEKLAANGLRALRWDQPGHGRSSAPADLSSTTFDSIADDVAALLKHLGLSAVHAWVGVSMGAAAGVVFVNRHPGIVNKLVVCDTIAQSPVNAGTEDLFSARVSAARTDGTMDNICEGTLERWFGKEWIAANPHEAARMRALMRTTSLDGFETCCAALRSKTFDLYPLLEKVAAGCNDVLLIVGEKDADLPTQMQKMRSGIEQGFRAAGKSNSIRLEVIKNAGHVCYIDGLEQFNSLVVPFLKQ</sequence>
<dbReference type="PANTHER" id="PTHR43798">
    <property type="entry name" value="MONOACYLGLYCEROL LIPASE"/>
    <property type="match status" value="1"/>
</dbReference>
<dbReference type="Pfam" id="PF00561">
    <property type="entry name" value="Abhydrolase_1"/>
    <property type="match status" value="1"/>
</dbReference>
<dbReference type="OrthoDB" id="2851338at2759"/>
<dbReference type="STRING" id="1093900.A0A507B1H7"/>
<dbReference type="GO" id="GO:0016020">
    <property type="term" value="C:membrane"/>
    <property type="evidence" value="ECO:0007669"/>
    <property type="project" value="TreeGrafter"/>
</dbReference>
<evidence type="ECO:0000313" key="2">
    <source>
        <dbReference type="EMBL" id="TPX11129.1"/>
    </source>
</evidence>
<dbReference type="Gene3D" id="3.40.50.1820">
    <property type="entry name" value="alpha/beta hydrolase"/>
    <property type="match status" value="1"/>
</dbReference>